<proteinExistence type="predicted"/>
<reference evidence="1 2" key="1">
    <citation type="submission" date="2019-03" db="EMBL/GenBank/DDBJ databases">
        <title>Draft genome of Brevundimonas sp. a heavy metal resistant soil bacteria.</title>
        <authorList>
            <person name="Soto J."/>
        </authorList>
    </citation>
    <scope>NUCLEOTIDE SEQUENCE [LARGE SCALE GENOMIC DNA]</scope>
    <source>
        <strain evidence="1 2">B-10</strain>
    </source>
</reference>
<accession>A0A4Y9S192</accession>
<comment type="caution">
    <text evidence="1">The sequence shown here is derived from an EMBL/GenBank/DDBJ whole genome shotgun (WGS) entry which is preliminary data.</text>
</comment>
<keyword evidence="2" id="KW-1185">Reference proteome</keyword>
<organism evidence="1 2">
    <name type="scientific">Brevundimonas intermedia</name>
    <dbReference type="NCBI Taxonomy" id="74315"/>
    <lineage>
        <taxon>Bacteria</taxon>
        <taxon>Pseudomonadati</taxon>
        <taxon>Pseudomonadota</taxon>
        <taxon>Alphaproteobacteria</taxon>
        <taxon>Caulobacterales</taxon>
        <taxon>Caulobacteraceae</taxon>
        <taxon>Brevundimonas</taxon>
    </lineage>
</organism>
<evidence type="ECO:0000313" key="2">
    <source>
        <dbReference type="Proteomes" id="UP000298216"/>
    </source>
</evidence>
<name>A0A4Y9S192_9CAUL</name>
<evidence type="ECO:0000313" key="1">
    <source>
        <dbReference type="EMBL" id="TFW15267.1"/>
    </source>
</evidence>
<sequence>MNVVARKTLQAFWTRHPPAKGPLTSWYNHVKAADWRSPQDVRDDFRSADFVGDNRVIFDVGGNRYRVVVRISYTFQQVLVKFVGTHVEYDRIDVETV</sequence>
<dbReference type="Proteomes" id="UP000298216">
    <property type="component" value="Unassembled WGS sequence"/>
</dbReference>
<dbReference type="Pfam" id="PF09907">
    <property type="entry name" value="HigB_toxin"/>
    <property type="match status" value="1"/>
</dbReference>
<dbReference type="InterPro" id="IPR018669">
    <property type="entry name" value="Toxin_HigB"/>
</dbReference>
<protein>
    <submittedName>
        <fullName evidence="1">Type II toxin-antitoxin system HigB family toxin</fullName>
    </submittedName>
</protein>
<dbReference type="GO" id="GO:0003723">
    <property type="term" value="F:RNA binding"/>
    <property type="evidence" value="ECO:0007669"/>
    <property type="project" value="InterPro"/>
</dbReference>
<dbReference type="OrthoDB" id="9799912at2"/>
<dbReference type="GO" id="GO:0004519">
    <property type="term" value="F:endonuclease activity"/>
    <property type="evidence" value="ECO:0007669"/>
    <property type="project" value="InterPro"/>
</dbReference>
<dbReference type="GO" id="GO:0110001">
    <property type="term" value="C:toxin-antitoxin complex"/>
    <property type="evidence" value="ECO:0007669"/>
    <property type="project" value="InterPro"/>
</dbReference>
<gene>
    <name evidence="1" type="ORF">EGY25_01355</name>
</gene>
<dbReference type="EMBL" id="SPVH01000001">
    <property type="protein sequence ID" value="TFW15267.1"/>
    <property type="molecule type" value="Genomic_DNA"/>
</dbReference>
<dbReference type="AlphaFoldDB" id="A0A4Y9S192"/>
<dbReference type="RefSeq" id="WP_135193263.1">
    <property type="nucleotide sequence ID" value="NZ_SPVH01000001.1"/>
</dbReference>